<feature type="transmembrane region" description="Helical" evidence="2">
    <location>
        <begin position="227"/>
        <end position="248"/>
    </location>
</feature>
<dbReference type="Proteomes" id="UP000601223">
    <property type="component" value="Unassembled WGS sequence"/>
</dbReference>
<evidence type="ECO:0000256" key="1">
    <source>
        <dbReference type="SAM" id="MobiDB-lite"/>
    </source>
</evidence>
<keyword evidence="2" id="KW-0812">Transmembrane</keyword>
<gene>
    <name evidence="3" type="ORF">Cba03nite_11540</name>
</gene>
<protein>
    <submittedName>
        <fullName evidence="3">Uncharacterized protein</fullName>
    </submittedName>
</protein>
<comment type="caution">
    <text evidence="3">The sequence shown here is derived from an EMBL/GenBank/DDBJ whole genome shotgun (WGS) entry which is preliminary data.</text>
</comment>
<evidence type="ECO:0000256" key="2">
    <source>
        <dbReference type="SAM" id="Phobius"/>
    </source>
</evidence>
<organism evidence="3 4">
    <name type="scientific">Catellatospora bangladeshensis</name>
    <dbReference type="NCBI Taxonomy" id="310355"/>
    <lineage>
        <taxon>Bacteria</taxon>
        <taxon>Bacillati</taxon>
        <taxon>Actinomycetota</taxon>
        <taxon>Actinomycetes</taxon>
        <taxon>Micromonosporales</taxon>
        <taxon>Micromonosporaceae</taxon>
        <taxon>Catellatospora</taxon>
    </lineage>
</organism>
<evidence type="ECO:0000313" key="3">
    <source>
        <dbReference type="EMBL" id="GIF79805.1"/>
    </source>
</evidence>
<name>A0A8J3NIX2_9ACTN</name>
<feature type="transmembrane region" description="Helical" evidence="2">
    <location>
        <begin position="146"/>
        <end position="169"/>
    </location>
</feature>
<keyword evidence="2" id="KW-1133">Transmembrane helix</keyword>
<sequence>MSPAALPAGRWHGPAAATLRGVPTTTAPRPPSPPLPPSTTAAPVRPVRPARRDRRALLVVIAVALAPALLLRELIGVFTAGAGSTVLDGSLLPGPAESAGGAGKLLVAVGWIVAFAAGTIVAAGGLRGRPVSPWAALRVAVRRLPWLLVMLLLIAIAAQGLMLFGSAALGPVGERASVFEFAAVLLLVLLPVLAVLATRLLVIPAIVLGDGAGNRLAHAHALASGRLVRTGASLLLGVVVLPLLATALTETIAMRLPVAAVPLEALGLAAAALLQSRTLADVYLRRRPAGQAGPEVSLDEVDRRLAELSAPAAPRPAAVAGAVALLLAPMLAGGAVVVGDPFGGPRATRTDVSWSGEVLATAWPQGGHPVVVTTFGPHWCLDDACGSVVSQSSDPLALGGPYAATAVTADGTVVAAGIRGREMPGVIKTDGDDAVQLQRCSAPWAPADAKPQPGTCEDGITRWHSGGDEDEAQLAVAAGADGAIVVATARPLLPAADGKARVQLAVTRCTTVHCTARSLKVLATLPLSLDLPDGRFAPAPLLRLTLDAQDRPTVLLRDPAGTTAHVAGCVHADCAEVRLSTTTAPADGAAPAVAVTGADGMPRLAEVPPPGVTGADPVALVAGNTLYGLGVEPVPADAGSLTGSLPGRRLVLWQCPPGGTGTGRRTVLAPIELEPRQAGLTVAADGRVFVTYADDGYRFTMLVTGAGKKAKGAYCRGFAG</sequence>
<keyword evidence="4" id="KW-1185">Reference proteome</keyword>
<feature type="transmembrane region" description="Helical" evidence="2">
    <location>
        <begin position="56"/>
        <end position="82"/>
    </location>
</feature>
<evidence type="ECO:0000313" key="4">
    <source>
        <dbReference type="Proteomes" id="UP000601223"/>
    </source>
</evidence>
<feature type="transmembrane region" description="Helical" evidence="2">
    <location>
        <begin position="102"/>
        <end position="126"/>
    </location>
</feature>
<accession>A0A8J3NIX2</accession>
<reference evidence="3 4" key="1">
    <citation type="submission" date="2021-01" db="EMBL/GenBank/DDBJ databases">
        <title>Whole genome shotgun sequence of Catellatospora bangladeshensis NBRC 107357.</title>
        <authorList>
            <person name="Komaki H."/>
            <person name="Tamura T."/>
        </authorList>
    </citation>
    <scope>NUCLEOTIDE SEQUENCE [LARGE SCALE GENOMIC DNA]</scope>
    <source>
        <strain evidence="3 4">NBRC 107357</strain>
    </source>
</reference>
<feature type="transmembrane region" description="Helical" evidence="2">
    <location>
        <begin position="181"/>
        <end position="207"/>
    </location>
</feature>
<proteinExistence type="predicted"/>
<dbReference type="AlphaFoldDB" id="A0A8J3NIX2"/>
<feature type="compositionally biased region" description="Pro residues" evidence="1">
    <location>
        <begin position="28"/>
        <end position="37"/>
    </location>
</feature>
<feature type="compositionally biased region" description="Low complexity" evidence="1">
    <location>
        <begin position="38"/>
        <end position="47"/>
    </location>
</feature>
<dbReference type="EMBL" id="BONF01000008">
    <property type="protein sequence ID" value="GIF79805.1"/>
    <property type="molecule type" value="Genomic_DNA"/>
</dbReference>
<keyword evidence="2" id="KW-0472">Membrane</keyword>
<feature type="region of interest" description="Disordered" evidence="1">
    <location>
        <begin position="1"/>
        <end position="47"/>
    </location>
</feature>